<evidence type="ECO:0000256" key="2">
    <source>
        <dbReference type="ARBA" id="ARBA00009077"/>
    </source>
</evidence>
<proteinExistence type="inferred from homology"/>
<dbReference type="GO" id="GO:0019450">
    <property type="term" value="P:L-cysteine catabolic process to pyruvate"/>
    <property type="evidence" value="ECO:0007669"/>
    <property type="project" value="TreeGrafter"/>
</dbReference>
<evidence type="ECO:0000256" key="5">
    <source>
        <dbReference type="ARBA" id="ARBA00047517"/>
    </source>
</evidence>
<dbReference type="InterPro" id="IPR015422">
    <property type="entry name" value="PyrdxlP-dep_Trfase_small"/>
</dbReference>
<evidence type="ECO:0000256" key="7">
    <source>
        <dbReference type="RuleBase" id="RU362118"/>
    </source>
</evidence>
<comment type="similarity">
    <text evidence="2 7">Belongs to the trans-sulfuration enzymes family.</text>
</comment>
<evidence type="ECO:0000313" key="9">
    <source>
        <dbReference type="EMBL" id="RZS57821.1"/>
    </source>
</evidence>
<evidence type="ECO:0000256" key="4">
    <source>
        <dbReference type="ARBA" id="ARBA00023239"/>
    </source>
</evidence>
<dbReference type="OrthoDB" id="9805807at2"/>
<evidence type="ECO:0000256" key="6">
    <source>
        <dbReference type="PIRSR" id="PIRSR001434-2"/>
    </source>
</evidence>
<dbReference type="InterPro" id="IPR006233">
    <property type="entry name" value="Cys_b_lyase_bac"/>
</dbReference>
<comment type="caution">
    <text evidence="9">The sequence shown here is derived from an EMBL/GenBank/DDBJ whole genome shotgun (WGS) entry which is preliminary data.</text>
</comment>
<dbReference type="PANTHER" id="PTHR43500:SF1">
    <property type="entry name" value="CYSTATHIONINE BETA-LYASE-RELATED"/>
    <property type="match status" value="1"/>
</dbReference>
<evidence type="ECO:0000256" key="1">
    <source>
        <dbReference type="ARBA" id="ARBA00001933"/>
    </source>
</evidence>
<dbReference type="Pfam" id="PF01053">
    <property type="entry name" value="Cys_Met_Meta_PP"/>
    <property type="match status" value="1"/>
</dbReference>
<dbReference type="InterPro" id="IPR015424">
    <property type="entry name" value="PyrdxlP-dep_Trfase"/>
</dbReference>
<dbReference type="RefSeq" id="WP_130480039.1">
    <property type="nucleotide sequence ID" value="NZ_SGWV01000007.1"/>
</dbReference>
<reference evidence="9 10" key="1">
    <citation type="submission" date="2019-02" db="EMBL/GenBank/DDBJ databases">
        <title>Genomic Encyclopedia of Type Strains, Phase IV (KMG-IV): sequencing the most valuable type-strain genomes for metagenomic binning, comparative biology and taxonomic classification.</title>
        <authorList>
            <person name="Goeker M."/>
        </authorList>
    </citation>
    <scope>NUCLEOTIDE SEQUENCE [LARGE SCALE GENOMIC DNA]</scope>
    <source>
        <strain evidence="9 10">DSM 10617</strain>
    </source>
</reference>
<dbReference type="AlphaFoldDB" id="A0A4Q7LTQ6"/>
<comment type="cofactor">
    <cofactor evidence="1 7">
        <name>pyridoxal 5'-phosphate</name>
        <dbReference type="ChEBI" id="CHEBI:597326"/>
    </cofactor>
</comment>
<organism evidence="9 10">
    <name type="scientific">Sphaerotilus mobilis</name>
    <dbReference type="NCBI Taxonomy" id="47994"/>
    <lineage>
        <taxon>Bacteria</taxon>
        <taxon>Pseudomonadati</taxon>
        <taxon>Pseudomonadota</taxon>
        <taxon>Betaproteobacteria</taxon>
        <taxon>Burkholderiales</taxon>
        <taxon>Sphaerotilaceae</taxon>
        <taxon>Sphaerotilus</taxon>
    </lineage>
</organism>
<dbReference type="Proteomes" id="UP000293433">
    <property type="component" value="Unassembled WGS sequence"/>
</dbReference>
<protein>
    <submittedName>
        <fullName evidence="9">Cystathionine beta-lyase</fullName>
    </submittedName>
</protein>
<dbReference type="GO" id="GO:0019346">
    <property type="term" value="P:transsulfuration"/>
    <property type="evidence" value="ECO:0007669"/>
    <property type="project" value="InterPro"/>
</dbReference>
<feature type="compositionally biased region" description="Basic and acidic residues" evidence="8">
    <location>
        <begin position="1"/>
        <end position="10"/>
    </location>
</feature>
<evidence type="ECO:0000313" key="10">
    <source>
        <dbReference type="Proteomes" id="UP000293433"/>
    </source>
</evidence>
<dbReference type="SUPFAM" id="SSF53383">
    <property type="entry name" value="PLP-dependent transferases"/>
    <property type="match status" value="1"/>
</dbReference>
<dbReference type="GO" id="GO:0030170">
    <property type="term" value="F:pyridoxal phosphate binding"/>
    <property type="evidence" value="ECO:0007669"/>
    <property type="project" value="InterPro"/>
</dbReference>
<accession>A0A4Q7LTQ6</accession>
<dbReference type="EMBL" id="SGWV01000007">
    <property type="protein sequence ID" value="RZS57821.1"/>
    <property type="molecule type" value="Genomic_DNA"/>
</dbReference>
<dbReference type="Gene3D" id="3.90.1150.10">
    <property type="entry name" value="Aspartate Aminotransferase, domain 1"/>
    <property type="match status" value="1"/>
</dbReference>
<keyword evidence="10" id="KW-1185">Reference proteome</keyword>
<keyword evidence="3 6" id="KW-0663">Pyridoxal phosphate</keyword>
<dbReference type="InterPro" id="IPR000277">
    <property type="entry name" value="Cys/Met-Metab_PyrdxlP-dep_enz"/>
</dbReference>
<keyword evidence="4 9" id="KW-0456">Lyase</keyword>
<name>A0A4Q7LTQ6_9BURK</name>
<sequence length="425" mass="45681">MTDPHDENGRNGRNGRNSRNGPPDGTTPLSTALIHHAYRAPPEWDAIAVGVHKASTVFFPNVKALRERRWIDKSAYTYGLKGTPTSFTLEARLATLEGAEHVILVPSGLAAITLVDLTLLKAGDELLLPDNVYGPSLSLAQHELARWGITHRFYDPLDAASLAQAITPATALIWLEAAGSVTMEFPDLRGLIRTARAQAPQARIAIDHTWGAGLAFNPFQLGEPGVDAEDFGVDIAVHALTKFPSGGGDVLMGSVACRDVRLHDQLAWTHSRLGMGVGSDDVAAVLRGLPTIELRYQAQDLAARRIAAWAQAQPAFVRVLHPSLPTSPGHAHWAALCTQAAGLVTVEVDPAIAPAQVDAFVDALRLFRIGWSWAGPVSLVAPYNPATLRQRPSLYKGQLVRLCIGLENVDELIADLTQALAALNR</sequence>
<gene>
    <name evidence="9" type="ORF">EV685_0094</name>
</gene>
<evidence type="ECO:0000256" key="3">
    <source>
        <dbReference type="ARBA" id="ARBA00022898"/>
    </source>
</evidence>
<feature type="region of interest" description="Disordered" evidence="8">
    <location>
        <begin position="1"/>
        <end position="29"/>
    </location>
</feature>
<comment type="catalytic activity">
    <reaction evidence="5">
        <text>L,L-cystathionine + H2O = L-homocysteine + pyruvate + NH4(+)</text>
        <dbReference type="Rhea" id="RHEA:13965"/>
        <dbReference type="ChEBI" id="CHEBI:15361"/>
        <dbReference type="ChEBI" id="CHEBI:15377"/>
        <dbReference type="ChEBI" id="CHEBI:28938"/>
        <dbReference type="ChEBI" id="CHEBI:58161"/>
        <dbReference type="ChEBI" id="CHEBI:58199"/>
    </reaction>
</comment>
<dbReference type="InterPro" id="IPR015421">
    <property type="entry name" value="PyrdxlP-dep_Trfase_major"/>
</dbReference>
<dbReference type="Gene3D" id="3.40.640.10">
    <property type="entry name" value="Type I PLP-dependent aspartate aminotransferase-like (Major domain)"/>
    <property type="match status" value="1"/>
</dbReference>
<dbReference type="PIRSF" id="PIRSF001434">
    <property type="entry name" value="CGS"/>
    <property type="match status" value="1"/>
</dbReference>
<feature type="modified residue" description="N6-(pyridoxal phosphate)lysine" evidence="6">
    <location>
        <position position="242"/>
    </location>
</feature>
<dbReference type="PANTHER" id="PTHR43500">
    <property type="entry name" value="CYSTATHIONINE BETA-LYASE-RELATED"/>
    <property type="match status" value="1"/>
</dbReference>
<evidence type="ECO:0000256" key="8">
    <source>
        <dbReference type="SAM" id="MobiDB-lite"/>
    </source>
</evidence>
<dbReference type="GO" id="GO:0047804">
    <property type="term" value="F:cysteine-S-conjugate beta-lyase activity"/>
    <property type="evidence" value="ECO:0007669"/>
    <property type="project" value="InterPro"/>
</dbReference>